<reference evidence="1 2" key="1">
    <citation type="submission" date="2018-05" db="EMBL/GenBank/DDBJ databases">
        <authorList>
            <person name="Zhang Y.-J."/>
        </authorList>
    </citation>
    <scope>NUCLEOTIDE SEQUENCE [LARGE SCALE GENOMIC DNA]</scope>
    <source>
        <strain evidence="1 2">CY04</strain>
    </source>
</reference>
<name>A0ABX0WCN8_9RHOB</name>
<dbReference type="Proteomes" id="UP001429564">
    <property type="component" value="Unassembled WGS sequence"/>
</dbReference>
<accession>A0ABX0WCN8</accession>
<evidence type="ECO:0000313" key="2">
    <source>
        <dbReference type="Proteomes" id="UP001429564"/>
    </source>
</evidence>
<proteinExistence type="predicted"/>
<comment type="caution">
    <text evidence="1">The sequence shown here is derived from an EMBL/GenBank/DDBJ whole genome shotgun (WGS) entry which is preliminary data.</text>
</comment>
<sequence length="160" mass="18129">MYTLRPGTKKNPVRRWSLPDRIFFGYGACAILAGTYLRDPPLPGFYAERIVPVGDMPGNHTYVTNGVIAFDYHGYSVRQNILIHHKKCWAGEHRGWSYDLETVEFDLLSTQDLNAHRMLGPDQYLHDPIQRAQTFISRIDHASCFAKAASKALIHTGIPS</sequence>
<dbReference type="EMBL" id="QHLQ01000013">
    <property type="protein sequence ID" value="NIZ62070.1"/>
    <property type="molecule type" value="Genomic_DNA"/>
</dbReference>
<organism evidence="1 2">
    <name type="scientific">Parasedimentitalea denitrificans</name>
    <dbReference type="NCBI Taxonomy" id="2211118"/>
    <lineage>
        <taxon>Bacteria</taxon>
        <taxon>Pseudomonadati</taxon>
        <taxon>Pseudomonadota</taxon>
        <taxon>Alphaproteobacteria</taxon>
        <taxon>Rhodobacterales</taxon>
        <taxon>Paracoccaceae</taxon>
        <taxon>Parasedimentitalea</taxon>
    </lineage>
</organism>
<gene>
    <name evidence="1" type="ORF">DL239_13895</name>
</gene>
<protein>
    <submittedName>
        <fullName evidence="1">Uncharacterized protein</fullName>
    </submittedName>
</protein>
<keyword evidence="2" id="KW-1185">Reference proteome</keyword>
<evidence type="ECO:0000313" key="1">
    <source>
        <dbReference type="EMBL" id="NIZ62070.1"/>
    </source>
</evidence>